<dbReference type="HOGENOM" id="CLU_003433_0_0_5"/>
<evidence type="ECO:0000256" key="10">
    <source>
        <dbReference type="ARBA" id="ARBA00050776"/>
    </source>
</evidence>
<comment type="function">
    <text evidence="2">Catalyzes the removal of elemental sulfur atoms from cysteine to produce alanine. Seems to participate in the biosynthesis of the nitrogenase metalloclusters by providing the inorganic sulfur required for the Fe-S core formation.</text>
</comment>
<dbReference type="RefSeq" id="WP_007197614.1">
    <property type="nucleotide sequence ID" value="NZ_CM002917.1"/>
</dbReference>
<evidence type="ECO:0000259" key="11">
    <source>
        <dbReference type="Pfam" id="PF00266"/>
    </source>
</evidence>
<gene>
    <name evidence="12" type="ORF">HPDFL43_09192</name>
</gene>
<dbReference type="InterPro" id="IPR015424">
    <property type="entry name" value="PyrdxlP-dep_Trfase"/>
</dbReference>
<dbReference type="InterPro" id="IPR000192">
    <property type="entry name" value="Aminotrans_V_dom"/>
</dbReference>
<evidence type="ECO:0000256" key="5">
    <source>
        <dbReference type="ARBA" id="ARBA00022679"/>
    </source>
</evidence>
<dbReference type="GO" id="GO:0046872">
    <property type="term" value="F:metal ion binding"/>
    <property type="evidence" value="ECO:0007669"/>
    <property type="project" value="UniProtKB-KW"/>
</dbReference>
<dbReference type="InterPro" id="IPR015421">
    <property type="entry name" value="PyrdxlP-dep_Trfase_major"/>
</dbReference>
<reference evidence="12 13" key="2">
    <citation type="submission" date="2012-06" db="EMBL/GenBank/DDBJ databases">
        <authorList>
            <person name="Fiebig A."/>
        </authorList>
    </citation>
    <scope>NUCLEOTIDE SEQUENCE [LARGE SCALE GENOMIC DNA]</scope>
    <source>
        <strain evidence="12 13">DFL-43</strain>
    </source>
</reference>
<dbReference type="eggNOG" id="COG1104">
    <property type="taxonomic scope" value="Bacteria"/>
</dbReference>
<evidence type="ECO:0000256" key="8">
    <source>
        <dbReference type="ARBA" id="ARBA00023004"/>
    </source>
</evidence>
<organism evidence="12 13">
    <name type="scientific">Hoeflea phototrophica (strain DSM 17068 / NCIMB 14078 / DFL-43)</name>
    <dbReference type="NCBI Taxonomy" id="411684"/>
    <lineage>
        <taxon>Bacteria</taxon>
        <taxon>Pseudomonadati</taxon>
        <taxon>Pseudomonadota</taxon>
        <taxon>Alphaproteobacteria</taxon>
        <taxon>Hyphomicrobiales</taxon>
        <taxon>Rhizobiaceae</taxon>
        <taxon>Hoeflea</taxon>
    </lineage>
</organism>
<evidence type="ECO:0000256" key="2">
    <source>
        <dbReference type="ARBA" id="ARBA00003120"/>
    </source>
</evidence>
<evidence type="ECO:0000256" key="9">
    <source>
        <dbReference type="ARBA" id="ARBA00023014"/>
    </source>
</evidence>
<dbReference type="Pfam" id="PF00266">
    <property type="entry name" value="Aminotran_5"/>
    <property type="match status" value="1"/>
</dbReference>
<keyword evidence="8" id="KW-0408">Iron</keyword>
<evidence type="ECO:0000256" key="3">
    <source>
        <dbReference type="ARBA" id="ARBA00006490"/>
    </source>
</evidence>
<dbReference type="Proteomes" id="UP000004291">
    <property type="component" value="Chromosome"/>
</dbReference>
<evidence type="ECO:0000256" key="7">
    <source>
        <dbReference type="ARBA" id="ARBA00022898"/>
    </source>
</evidence>
<dbReference type="PIRSF" id="PIRSF005572">
    <property type="entry name" value="NifS"/>
    <property type="match status" value="1"/>
</dbReference>
<proteinExistence type="inferred from homology"/>
<dbReference type="Gene3D" id="3.40.640.10">
    <property type="entry name" value="Type I PLP-dependent aspartate aminotransferase-like (Major domain)"/>
    <property type="match status" value="1"/>
</dbReference>
<dbReference type="EMBL" id="ABIA03000002">
    <property type="protein sequence ID" value="EDQ33399.1"/>
    <property type="molecule type" value="Genomic_DNA"/>
</dbReference>
<keyword evidence="9" id="KW-0411">Iron-sulfur</keyword>
<dbReference type="STRING" id="411684.HPDFL43_09192"/>
<evidence type="ECO:0000256" key="1">
    <source>
        <dbReference type="ARBA" id="ARBA00001933"/>
    </source>
</evidence>
<comment type="caution">
    <text evidence="12">The sequence shown here is derived from an EMBL/GenBank/DDBJ whole genome shotgun (WGS) entry which is preliminary data.</text>
</comment>
<dbReference type="PANTHER" id="PTHR11601:SF34">
    <property type="entry name" value="CYSTEINE DESULFURASE"/>
    <property type="match status" value="1"/>
</dbReference>
<dbReference type="GO" id="GO:0031071">
    <property type="term" value="F:cysteine desulfurase activity"/>
    <property type="evidence" value="ECO:0007669"/>
    <property type="project" value="UniProtKB-EC"/>
</dbReference>
<dbReference type="Gene3D" id="1.10.260.50">
    <property type="match status" value="1"/>
</dbReference>
<dbReference type="GO" id="GO:0051536">
    <property type="term" value="F:iron-sulfur cluster binding"/>
    <property type="evidence" value="ECO:0007669"/>
    <property type="project" value="UniProtKB-KW"/>
</dbReference>
<feature type="domain" description="Aminotransferase class V" evidence="11">
    <location>
        <begin position="7"/>
        <end position="369"/>
    </location>
</feature>
<name>A9D605_HOEPD</name>
<keyword evidence="13" id="KW-1185">Reference proteome</keyword>
<dbReference type="AlphaFoldDB" id="A9D605"/>
<dbReference type="InterPro" id="IPR016454">
    <property type="entry name" value="Cysteine_dSase"/>
</dbReference>
<accession>A9D605</accession>
<dbReference type="Gene3D" id="3.90.1150.10">
    <property type="entry name" value="Aspartate Aminotransferase, domain 1"/>
    <property type="match status" value="1"/>
</dbReference>
<keyword evidence="7" id="KW-0663">Pyridoxal phosphate</keyword>
<evidence type="ECO:0000313" key="12">
    <source>
        <dbReference type="EMBL" id="EDQ33399.1"/>
    </source>
</evidence>
<dbReference type="SUPFAM" id="SSF53383">
    <property type="entry name" value="PLP-dependent transferases"/>
    <property type="match status" value="1"/>
</dbReference>
<comment type="catalytic activity">
    <reaction evidence="10">
        <text>(sulfur carrier)-H + L-cysteine = (sulfur carrier)-SH + L-alanine</text>
        <dbReference type="Rhea" id="RHEA:43892"/>
        <dbReference type="Rhea" id="RHEA-COMP:14737"/>
        <dbReference type="Rhea" id="RHEA-COMP:14739"/>
        <dbReference type="ChEBI" id="CHEBI:29917"/>
        <dbReference type="ChEBI" id="CHEBI:35235"/>
        <dbReference type="ChEBI" id="CHEBI:57972"/>
        <dbReference type="ChEBI" id="CHEBI:64428"/>
        <dbReference type="EC" id="2.8.1.7"/>
    </reaction>
</comment>
<keyword evidence="6" id="KW-0479">Metal-binding</keyword>
<dbReference type="OrthoDB" id="9808002at2"/>
<evidence type="ECO:0000256" key="4">
    <source>
        <dbReference type="ARBA" id="ARBA00013558"/>
    </source>
</evidence>
<evidence type="ECO:0000313" key="13">
    <source>
        <dbReference type="Proteomes" id="UP000004291"/>
    </source>
</evidence>
<protein>
    <recommendedName>
        <fullName evidence="4">Cysteine desulfurase</fullName>
    </recommendedName>
</protein>
<keyword evidence="5 12" id="KW-0808">Transferase</keyword>
<evidence type="ECO:0000256" key="6">
    <source>
        <dbReference type="ARBA" id="ARBA00022723"/>
    </source>
</evidence>
<dbReference type="InterPro" id="IPR015422">
    <property type="entry name" value="PyrdxlP-dep_Trfase_small"/>
</dbReference>
<comment type="cofactor">
    <cofactor evidence="1">
        <name>pyridoxal 5'-phosphate</name>
        <dbReference type="ChEBI" id="CHEBI:597326"/>
    </cofactor>
</comment>
<comment type="similarity">
    <text evidence="3">Belongs to the class-V pyridoxal-phosphate-dependent aminotransferase family. NifS/IscS subfamily.</text>
</comment>
<reference evidence="12 13" key="1">
    <citation type="submission" date="2007-10" db="EMBL/GenBank/DDBJ databases">
        <authorList>
            <person name="Wagner-Dobler I."/>
            <person name="Ferriera S."/>
            <person name="Johnson J."/>
            <person name="Kravitz S."/>
            <person name="Beeson K."/>
            <person name="Sutton G."/>
            <person name="Rogers Y.-H."/>
            <person name="Friedman R."/>
            <person name="Frazier M."/>
            <person name="Venter J.C."/>
        </authorList>
    </citation>
    <scope>NUCLEOTIDE SEQUENCE [LARGE SCALE GENOMIC DNA]</scope>
    <source>
        <strain evidence="12 13">DFL-43</strain>
    </source>
</reference>
<sequence>MARSRLYVDYNATAPLLPAARTAMIEAMDLPGNPSSVHGEGRAARTVVSRARDAVARLVDVPAAQVSFTSGATEAANHVLTPDFRMGRAPLKVSRLLVSAVEHPAVLAGGRFPADQVTVLGVDGDGRLDLAQLEAALGTHDPASGQPMLALQLANNETGVIQPVREASAIVKAHHGLVVVDAVQAAGRMPLSLSELGADFLILSGHKIGGPNGIGALVSAGEVLMPAPLITGGGQEKGHRGGTENLVGVAGFGAAAEAALLSLAQIADIAQLRDRMEAGMREAAPDIIIHGGGVPRLANTSFFSLPGLKAETAQIAFDMEGVAASAGAACSSGKIGESHVLKAMGADAALGAIRISLGHVHTGEDIDAFLEAFKRINARRMARLGSQAAA</sequence>
<dbReference type="PANTHER" id="PTHR11601">
    <property type="entry name" value="CYSTEINE DESULFURYLASE FAMILY MEMBER"/>
    <property type="match status" value="1"/>
</dbReference>